<dbReference type="AlphaFoldDB" id="A0A0A9WV46"/>
<reference evidence="2" key="3">
    <citation type="journal article" date="2016" name="Gigascience">
        <title>De novo construction of an expanded transcriptome assembly for the western tarnished plant bug, Lygus hesperus.</title>
        <authorList>
            <person name="Tassone E.E."/>
            <person name="Geib S.M."/>
            <person name="Hall B."/>
            <person name="Fabrick J.A."/>
            <person name="Brent C.S."/>
            <person name="Hull J.J."/>
        </authorList>
    </citation>
    <scope>NUCLEOTIDE SEQUENCE</scope>
</reference>
<dbReference type="EMBL" id="GBHO01034889">
    <property type="protein sequence ID" value="JAG08715.1"/>
    <property type="molecule type" value="Transcribed_RNA"/>
</dbReference>
<reference evidence="1" key="2">
    <citation type="submission" date="2014-07" db="EMBL/GenBank/DDBJ databases">
        <authorList>
            <person name="Hull J."/>
        </authorList>
    </citation>
    <scope>NUCLEOTIDE SEQUENCE</scope>
</reference>
<accession>A0A0A9WV46</accession>
<proteinExistence type="predicted"/>
<protein>
    <submittedName>
        <fullName evidence="1">Uncharacterized protein</fullName>
    </submittedName>
</protein>
<name>A0A0A9WV46_LYGHE</name>
<evidence type="ECO:0000313" key="2">
    <source>
        <dbReference type="EMBL" id="JAP97526.1"/>
    </source>
</evidence>
<gene>
    <name evidence="1" type="ORF">CM83_98556</name>
    <name evidence="2" type="ORF">g.85066</name>
</gene>
<reference evidence="1" key="1">
    <citation type="journal article" date="2014" name="PLoS ONE">
        <title>Transcriptome-Based Identification of ABC Transporters in the Western Tarnished Plant Bug Lygus hesperus.</title>
        <authorList>
            <person name="Hull J.J."/>
            <person name="Chaney K."/>
            <person name="Geib S.M."/>
            <person name="Fabrick J.A."/>
            <person name="Brent C.S."/>
            <person name="Walsh D."/>
            <person name="Lavine L.C."/>
        </authorList>
    </citation>
    <scope>NUCLEOTIDE SEQUENCE</scope>
</reference>
<organism evidence="1">
    <name type="scientific">Lygus hesperus</name>
    <name type="common">Western plant bug</name>
    <dbReference type="NCBI Taxonomy" id="30085"/>
    <lineage>
        <taxon>Eukaryota</taxon>
        <taxon>Metazoa</taxon>
        <taxon>Ecdysozoa</taxon>
        <taxon>Arthropoda</taxon>
        <taxon>Hexapoda</taxon>
        <taxon>Insecta</taxon>
        <taxon>Pterygota</taxon>
        <taxon>Neoptera</taxon>
        <taxon>Paraneoptera</taxon>
        <taxon>Hemiptera</taxon>
        <taxon>Heteroptera</taxon>
        <taxon>Panheteroptera</taxon>
        <taxon>Cimicomorpha</taxon>
        <taxon>Miridae</taxon>
        <taxon>Mirini</taxon>
        <taxon>Lygus</taxon>
    </lineage>
</organism>
<evidence type="ECO:0000313" key="1">
    <source>
        <dbReference type="EMBL" id="JAG08715.1"/>
    </source>
</evidence>
<dbReference type="EMBL" id="GDHC01021102">
    <property type="protein sequence ID" value="JAP97526.1"/>
    <property type="molecule type" value="Transcribed_RNA"/>
</dbReference>
<sequence length="318" mass="33910">MCGSSCDTAYPSVHGSVSQACVCTSQVYGARDGSWNELGLTAQREKQSLYLARKPSPLCFCWVYWYHCRLSTKCMCSVCASVLSAAQMLERSILSPTSTAGLSPAVLCRVLHSMCHPVSAWAAALTLVGAPLWLQCGGDCYPIGLRRGASHPAPLLYVQPARSATTVTDCRYCTSGSRSWLSSSVDSDLVLSLPGAVHLCRVAVSTSRFHTSSSEICTVHRSRSQLRMGNVSRCGGGGGAPDLQNLDNVPGMSNTTQPTRANLESSFINVCVEGCTWNVCPGTCNCVCCCCCCCNCICCCCHSLPTPPRRTISKTCHG</sequence>